<keyword evidence="2" id="KW-1185">Reference proteome</keyword>
<sequence>MSSACVKREPTQDAQMTITRSNIWYNDGSIVLQVTNTQFRVHWGVLRQHSSWFRDFGNPPDQPIIDGCPILELRETSDVDVEYVLEALYDPHYLGQHVLPLAAVGAMIRLGCQYGFKNLLDSANTTPLFNSRGYPTHITLEYQDFYSRFLMLGRETGMLSALPVVYLHVQQLGIANLVGGLFTEGRTLAPGAPDDIRRCLIGREKLLTKQFQPDYPLGWLIPWPGCCEACASYLHAEYRRYMEERLVDALHVFDTARWHGLLCEHCYKHALKSNAAGRQKMWEELPAIFDLPEWDQLRSNTHNRNYTHAFRNSLCIHLSPVLNKMIATEIQSSPSFETQENFPVESFTATSSSSNGMGWIPTSKLDMEERKRIIVGSAAEYGVFSCVIACVPPLHRYILYRPVNLL</sequence>
<dbReference type="Proteomes" id="UP000623467">
    <property type="component" value="Unassembled WGS sequence"/>
</dbReference>
<evidence type="ECO:0000313" key="1">
    <source>
        <dbReference type="EMBL" id="KAF7351124.1"/>
    </source>
</evidence>
<comment type="caution">
    <text evidence="1">The sequence shown here is derived from an EMBL/GenBank/DDBJ whole genome shotgun (WGS) entry which is preliminary data.</text>
</comment>
<organism evidence="1 2">
    <name type="scientific">Mycena sanguinolenta</name>
    <dbReference type="NCBI Taxonomy" id="230812"/>
    <lineage>
        <taxon>Eukaryota</taxon>
        <taxon>Fungi</taxon>
        <taxon>Dikarya</taxon>
        <taxon>Basidiomycota</taxon>
        <taxon>Agaricomycotina</taxon>
        <taxon>Agaricomycetes</taxon>
        <taxon>Agaricomycetidae</taxon>
        <taxon>Agaricales</taxon>
        <taxon>Marasmiineae</taxon>
        <taxon>Mycenaceae</taxon>
        <taxon>Mycena</taxon>
    </lineage>
</organism>
<reference evidence="1" key="1">
    <citation type="submission" date="2020-05" db="EMBL/GenBank/DDBJ databases">
        <title>Mycena genomes resolve the evolution of fungal bioluminescence.</title>
        <authorList>
            <person name="Tsai I.J."/>
        </authorList>
    </citation>
    <scope>NUCLEOTIDE SEQUENCE</scope>
    <source>
        <strain evidence="1">160909Yilan</strain>
    </source>
</reference>
<dbReference type="CDD" id="cd18186">
    <property type="entry name" value="BTB_POZ_ZBTB_KLHL-like"/>
    <property type="match status" value="1"/>
</dbReference>
<protein>
    <recommendedName>
        <fullName evidence="3">BTB domain-containing protein</fullName>
    </recommendedName>
</protein>
<dbReference type="OrthoDB" id="3027208at2759"/>
<name>A0A8H6Y394_9AGAR</name>
<gene>
    <name evidence="1" type="ORF">MSAN_01674900</name>
</gene>
<dbReference type="AlphaFoldDB" id="A0A8H6Y394"/>
<evidence type="ECO:0000313" key="2">
    <source>
        <dbReference type="Proteomes" id="UP000623467"/>
    </source>
</evidence>
<proteinExistence type="predicted"/>
<evidence type="ECO:0008006" key="3">
    <source>
        <dbReference type="Google" id="ProtNLM"/>
    </source>
</evidence>
<dbReference type="EMBL" id="JACAZH010000014">
    <property type="protein sequence ID" value="KAF7351124.1"/>
    <property type="molecule type" value="Genomic_DNA"/>
</dbReference>
<accession>A0A8H6Y394</accession>